<evidence type="ECO:0000259" key="1">
    <source>
        <dbReference type="Pfam" id="PF12728"/>
    </source>
</evidence>
<name>A0A437SIF6_BACTU</name>
<protein>
    <submittedName>
        <fullName evidence="2">DNA-binding protein</fullName>
    </submittedName>
</protein>
<sequence length="134" mass="15159">MHGFKQRKIFTNNTDFYMLVGNYTSILSYHKTLEAATLALKSIPGSDNKWPSVWIMAPGETFLEPYINTIPEENSNTSYDSFTSLKNIIGVEEAAKFLGRSSQTVRNMCVAGKLPAKKIEGKWLLDKTMLKFLK</sequence>
<organism evidence="2 3">
    <name type="scientific">Bacillus thuringiensis</name>
    <dbReference type="NCBI Taxonomy" id="1428"/>
    <lineage>
        <taxon>Bacteria</taxon>
        <taxon>Bacillati</taxon>
        <taxon>Bacillota</taxon>
        <taxon>Bacilli</taxon>
        <taxon>Bacillales</taxon>
        <taxon>Bacillaceae</taxon>
        <taxon>Bacillus</taxon>
        <taxon>Bacillus cereus group</taxon>
    </lineage>
</organism>
<dbReference type="InterPro" id="IPR041657">
    <property type="entry name" value="HTH_17"/>
</dbReference>
<proteinExistence type="predicted"/>
<feature type="domain" description="Helix-turn-helix" evidence="1">
    <location>
        <begin position="91"/>
        <end position="130"/>
    </location>
</feature>
<gene>
    <name evidence="2" type="ORF">BM74_19220</name>
</gene>
<dbReference type="AlphaFoldDB" id="A0A437SIF6"/>
<dbReference type="RefSeq" id="WP_127813956.1">
    <property type="nucleotide sequence ID" value="NZ_LDER01000243.1"/>
</dbReference>
<evidence type="ECO:0000313" key="2">
    <source>
        <dbReference type="EMBL" id="RVU62737.1"/>
    </source>
</evidence>
<dbReference type="Pfam" id="PF12728">
    <property type="entry name" value="HTH_17"/>
    <property type="match status" value="1"/>
</dbReference>
<keyword evidence="2" id="KW-0238">DNA-binding</keyword>
<dbReference type="GO" id="GO:0003677">
    <property type="term" value="F:DNA binding"/>
    <property type="evidence" value="ECO:0007669"/>
    <property type="project" value="UniProtKB-KW"/>
</dbReference>
<accession>A0A437SIF6</accession>
<dbReference type="EMBL" id="LDER01000243">
    <property type="protein sequence ID" value="RVU62737.1"/>
    <property type="molecule type" value="Genomic_DNA"/>
</dbReference>
<dbReference type="Proteomes" id="UP000286687">
    <property type="component" value="Unassembled WGS sequence"/>
</dbReference>
<comment type="caution">
    <text evidence="2">The sequence shown here is derived from an EMBL/GenBank/DDBJ whole genome shotgun (WGS) entry which is preliminary data.</text>
</comment>
<evidence type="ECO:0000313" key="3">
    <source>
        <dbReference type="Proteomes" id="UP000286687"/>
    </source>
</evidence>
<reference evidence="2 3" key="1">
    <citation type="submission" date="2018-01" db="EMBL/GenBank/DDBJ databases">
        <title>Complete genome sequence of G25-42.</title>
        <authorList>
            <person name="Zheng Z."/>
            <person name="Sun M."/>
        </authorList>
    </citation>
    <scope>NUCLEOTIDE SEQUENCE [LARGE SCALE GENOMIC DNA]</scope>
    <source>
        <strain evidence="2 3">G25-42</strain>
    </source>
</reference>